<reference evidence="2 3" key="1">
    <citation type="submission" date="2019-11" db="EMBL/GenBank/DDBJ databases">
        <title>Draft Genome Sequence of Plant Growth-Promoting Rhizosphere-Associated Bacteria.</title>
        <authorList>
            <person name="Vasilyev I.Y."/>
            <person name="Radchenko V."/>
            <person name="Ilnitskaya E.V."/>
        </authorList>
    </citation>
    <scope>NUCLEOTIDE SEQUENCE [LARGE SCALE GENOMIC DNA]</scope>
    <source>
        <strain evidence="2 3">VRA_07sq_f</strain>
    </source>
</reference>
<dbReference type="InterPro" id="IPR050523">
    <property type="entry name" value="AKR_Detox_Biosynth"/>
</dbReference>
<dbReference type="Gene3D" id="3.20.20.100">
    <property type="entry name" value="NADP-dependent oxidoreductase domain"/>
    <property type="match status" value="1"/>
</dbReference>
<evidence type="ECO:0000313" key="3">
    <source>
        <dbReference type="Proteomes" id="UP000491237"/>
    </source>
</evidence>
<dbReference type="SUPFAM" id="SSF51430">
    <property type="entry name" value="NAD(P)-linked oxidoreductase"/>
    <property type="match status" value="1"/>
</dbReference>
<protein>
    <submittedName>
        <fullName evidence="2">Aldo/keto reductase</fullName>
    </submittedName>
</protein>
<dbReference type="Pfam" id="PF00248">
    <property type="entry name" value="Aldo_ket_red"/>
    <property type="match status" value="1"/>
</dbReference>
<accession>A0A844EJC3</accession>
<dbReference type="EMBL" id="WKKY01000261">
    <property type="protein sequence ID" value="MSE21086.1"/>
    <property type="molecule type" value="Genomic_DNA"/>
</dbReference>
<dbReference type="GO" id="GO:0005829">
    <property type="term" value="C:cytosol"/>
    <property type="evidence" value="ECO:0007669"/>
    <property type="project" value="TreeGrafter"/>
</dbReference>
<dbReference type="PANTHER" id="PTHR43364">
    <property type="entry name" value="NADH-SPECIFIC METHYLGLYOXAL REDUCTASE-RELATED"/>
    <property type="match status" value="1"/>
</dbReference>
<dbReference type="Proteomes" id="UP000491237">
    <property type="component" value="Unassembled WGS sequence"/>
</dbReference>
<dbReference type="PANTHER" id="PTHR43364:SF1">
    <property type="entry name" value="OXIDOREDUCTASE YDHF"/>
    <property type="match status" value="1"/>
</dbReference>
<evidence type="ECO:0000313" key="2">
    <source>
        <dbReference type="EMBL" id="MSE21086.1"/>
    </source>
</evidence>
<feature type="non-terminal residue" evidence="2">
    <location>
        <position position="1"/>
    </location>
</feature>
<dbReference type="InterPro" id="IPR023210">
    <property type="entry name" value="NADP_OxRdtase_dom"/>
</dbReference>
<feature type="domain" description="NADP-dependent oxidoreductase" evidence="1">
    <location>
        <begin position="18"/>
        <end position="116"/>
    </location>
</feature>
<dbReference type="AlphaFoldDB" id="A0A844EJC3"/>
<sequence length="128" mass="14469">GMIKEGMHVNMVDDASVMHDGGIMEYSRRKNMTIQAWSPFNYGLFEGMYINDPKFEKLNDKLAELGDKYHVSKNAIATAWILRHPAHVQVLLGTMNPEHIKDSAAGADIELTKQEWYDLFFAAGNVLP</sequence>
<proteinExistence type="predicted"/>
<dbReference type="InterPro" id="IPR036812">
    <property type="entry name" value="NAD(P)_OxRdtase_dom_sf"/>
</dbReference>
<gene>
    <name evidence="2" type="ORF">GKC44_07480</name>
</gene>
<comment type="caution">
    <text evidence="2">The sequence shown here is derived from an EMBL/GenBank/DDBJ whole genome shotgun (WGS) entry which is preliminary data.</text>
</comment>
<name>A0A844EJC3_9LACO</name>
<organism evidence="2 3">
    <name type="scientific">Lentilactobacillus parabuchneri</name>
    <dbReference type="NCBI Taxonomy" id="152331"/>
    <lineage>
        <taxon>Bacteria</taxon>
        <taxon>Bacillati</taxon>
        <taxon>Bacillota</taxon>
        <taxon>Bacilli</taxon>
        <taxon>Lactobacillales</taxon>
        <taxon>Lactobacillaceae</taxon>
        <taxon>Lentilactobacillus</taxon>
    </lineage>
</organism>
<evidence type="ECO:0000259" key="1">
    <source>
        <dbReference type="Pfam" id="PF00248"/>
    </source>
</evidence>